<dbReference type="EMBL" id="SGPJ01000015">
    <property type="protein sequence ID" value="THH01848.1"/>
    <property type="molecule type" value="Genomic_DNA"/>
</dbReference>
<reference evidence="1 2" key="1">
    <citation type="submission" date="2019-02" db="EMBL/GenBank/DDBJ databases">
        <title>Genome sequencing of the rare red list fungi Phlebia centrifuga.</title>
        <authorList>
            <person name="Buettner E."/>
            <person name="Kellner H."/>
        </authorList>
    </citation>
    <scope>NUCLEOTIDE SEQUENCE [LARGE SCALE GENOMIC DNA]</scope>
    <source>
        <strain evidence="1 2">DSM 108282</strain>
    </source>
</reference>
<dbReference type="Proteomes" id="UP000309038">
    <property type="component" value="Unassembled WGS sequence"/>
</dbReference>
<gene>
    <name evidence="1" type="ORF">EW026_g890</name>
</gene>
<proteinExistence type="predicted"/>
<dbReference type="AlphaFoldDB" id="A0A4S4KUX0"/>
<comment type="caution">
    <text evidence="1">The sequence shown here is derived from an EMBL/GenBank/DDBJ whole genome shotgun (WGS) entry which is preliminary data.</text>
</comment>
<evidence type="ECO:0000313" key="1">
    <source>
        <dbReference type="EMBL" id="THH01848.1"/>
    </source>
</evidence>
<organism evidence="1 2">
    <name type="scientific">Hermanssonia centrifuga</name>
    <dbReference type="NCBI Taxonomy" id="98765"/>
    <lineage>
        <taxon>Eukaryota</taxon>
        <taxon>Fungi</taxon>
        <taxon>Dikarya</taxon>
        <taxon>Basidiomycota</taxon>
        <taxon>Agaricomycotina</taxon>
        <taxon>Agaricomycetes</taxon>
        <taxon>Polyporales</taxon>
        <taxon>Meruliaceae</taxon>
        <taxon>Hermanssonia</taxon>
    </lineage>
</organism>
<sequence length="54" mass="6619">MLHPYITMEEHKVHPSLRRYPAKSITHALQHFTYVKIVRNRRDWRKAWGTSARF</sequence>
<evidence type="ECO:0000313" key="2">
    <source>
        <dbReference type="Proteomes" id="UP000309038"/>
    </source>
</evidence>
<accession>A0A4S4KUX0</accession>
<keyword evidence="2" id="KW-1185">Reference proteome</keyword>
<name>A0A4S4KUX0_9APHY</name>
<protein>
    <submittedName>
        <fullName evidence="1">Uncharacterized protein</fullName>
    </submittedName>
</protein>